<dbReference type="InterPro" id="IPR036420">
    <property type="entry name" value="BRCT_dom_sf"/>
</dbReference>
<feature type="compositionally biased region" description="Low complexity" evidence="4">
    <location>
        <begin position="40"/>
        <end position="102"/>
    </location>
</feature>
<protein>
    <recommendedName>
        <fullName evidence="7">BRCT domain-containing protein</fullName>
    </recommendedName>
</protein>
<gene>
    <name evidence="5" type="ORF">PCOR1329_LOCUS71214</name>
</gene>
<accession>A0ABN9X0X6</accession>
<evidence type="ECO:0000313" key="5">
    <source>
        <dbReference type="EMBL" id="CAK0891200.1"/>
    </source>
</evidence>
<feature type="region of interest" description="Disordered" evidence="4">
    <location>
        <begin position="326"/>
        <end position="366"/>
    </location>
</feature>
<keyword evidence="3" id="KW-0539">Nucleus</keyword>
<name>A0ABN9X0X6_9DINO</name>
<evidence type="ECO:0000256" key="2">
    <source>
        <dbReference type="ARBA" id="ARBA00022763"/>
    </source>
</evidence>
<keyword evidence="2" id="KW-0227">DNA damage</keyword>
<dbReference type="PANTHER" id="PTHR23196">
    <property type="entry name" value="PAX TRANSCRIPTION ACTIVATION DOMAIN INTERACTING PROTEIN"/>
    <property type="match status" value="1"/>
</dbReference>
<feature type="region of interest" description="Disordered" evidence="4">
    <location>
        <begin position="35"/>
        <end position="124"/>
    </location>
</feature>
<dbReference type="SUPFAM" id="SSF52113">
    <property type="entry name" value="BRCT domain"/>
    <property type="match status" value="1"/>
</dbReference>
<feature type="compositionally biased region" description="Basic residues" evidence="4">
    <location>
        <begin position="335"/>
        <end position="366"/>
    </location>
</feature>
<dbReference type="PANTHER" id="PTHR23196:SF1">
    <property type="entry name" value="PAX-INTERACTING PROTEIN 1"/>
    <property type="match status" value="1"/>
</dbReference>
<dbReference type="InterPro" id="IPR051579">
    <property type="entry name" value="DDR_Transcriptional_Reg"/>
</dbReference>
<sequence length="366" mass="38859">MCASLAPRCGPLGGQRWPAWLCEVRRPLGQGELCAEAASAPTPEGSAAAVAAEGSAESPVPADGPVSEGAAGESAAGESAAGESAVAGAAEDAAAATAATAERLSPPEKRRRISGKRRLLASRGAAAGRQPPCFLASGVRVSAATRKLLWQRLGAGFADGWSVEVTHLVSDSFRRTAKMMCALCAGVPVVRSGYLDACLRTPDAGTQPDEEAFALRDRDGEEALERRLGLDPGALSLELAQERRRRQGPLLDGVQVFASPRAGLQPEDVAALRAIVEAAGGSWLRRKPAARALREAASEEPPRLLLLGETFRPELLFEAACTQKPAPRCTSAPRRQSHRGRARGLRRRPGWRGRRLCPRRRGRRRR</sequence>
<evidence type="ECO:0000256" key="4">
    <source>
        <dbReference type="SAM" id="MobiDB-lite"/>
    </source>
</evidence>
<organism evidence="5 6">
    <name type="scientific">Prorocentrum cordatum</name>
    <dbReference type="NCBI Taxonomy" id="2364126"/>
    <lineage>
        <taxon>Eukaryota</taxon>
        <taxon>Sar</taxon>
        <taxon>Alveolata</taxon>
        <taxon>Dinophyceae</taxon>
        <taxon>Prorocentrales</taxon>
        <taxon>Prorocentraceae</taxon>
        <taxon>Prorocentrum</taxon>
    </lineage>
</organism>
<evidence type="ECO:0008006" key="7">
    <source>
        <dbReference type="Google" id="ProtNLM"/>
    </source>
</evidence>
<dbReference type="Proteomes" id="UP001189429">
    <property type="component" value="Unassembled WGS sequence"/>
</dbReference>
<reference evidence="5" key="1">
    <citation type="submission" date="2023-10" db="EMBL/GenBank/DDBJ databases">
        <authorList>
            <person name="Chen Y."/>
            <person name="Shah S."/>
            <person name="Dougan E. K."/>
            <person name="Thang M."/>
            <person name="Chan C."/>
        </authorList>
    </citation>
    <scope>NUCLEOTIDE SEQUENCE [LARGE SCALE GENOMIC DNA]</scope>
</reference>
<feature type="compositionally biased region" description="Basic residues" evidence="4">
    <location>
        <begin position="109"/>
        <end position="120"/>
    </location>
</feature>
<evidence type="ECO:0000256" key="3">
    <source>
        <dbReference type="ARBA" id="ARBA00023242"/>
    </source>
</evidence>
<dbReference type="EMBL" id="CAUYUJ010019442">
    <property type="protein sequence ID" value="CAK0891200.1"/>
    <property type="molecule type" value="Genomic_DNA"/>
</dbReference>
<comment type="caution">
    <text evidence="5">The sequence shown here is derived from an EMBL/GenBank/DDBJ whole genome shotgun (WGS) entry which is preliminary data.</text>
</comment>
<evidence type="ECO:0000313" key="6">
    <source>
        <dbReference type="Proteomes" id="UP001189429"/>
    </source>
</evidence>
<dbReference type="Gene3D" id="3.40.50.10190">
    <property type="entry name" value="BRCT domain"/>
    <property type="match status" value="1"/>
</dbReference>
<evidence type="ECO:0000256" key="1">
    <source>
        <dbReference type="ARBA" id="ARBA00004123"/>
    </source>
</evidence>
<dbReference type="CDD" id="cd00027">
    <property type="entry name" value="BRCT"/>
    <property type="match status" value="1"/>
</dbReference>
<comment type="subcellular location">
    <subcellularLocation>
        <location evidence="1">Nucleus</location>
    </subcellularLocation>
</comment>
<keyword evidence="6" id="KW-1185">Reference proteome</keyword>
<proteinExistence type="predicted"/>